<evidence type="ECO:0000256" key="5">
    <source>
        <dbReference type="ARBA" id="ARBA00023004"/>
    </source>
</evidence>
<dbReference type="GO" id="GO:0051539">
    <property type="term" value="F:4 iron, 4 sulfur cluster binding"/>
    <property type="evidence" value="ECO:0007669"/>
    <property type="project" value="UniProtKB-KW"/>
</dbReference>
<keyword evidence="7" id="KW-1133">Transmembrane helix</keyword>
<sequence length="291" mass="32641">MIKAITNRMRLWVQIAFTAVTNGYLFGFLTGKIYTGPTKAACVPGLNCYSCPGALGSCPIGSLQAVLGSRDYKFSFYVVGFLIFFGSFFGRFICGWLCPFGLIQDLLYKIPFFRKRKNLPGHKVLKWLKYVILVLFVLLLPLLVVDIIGQGSPWFCQYICPSGTLTAGIPLVLLNESLQNAVGGLFIWKVTLLAAIIILSLWVYRPFCKYLCPLGAVYSFFNPVALYRYRIEENDCIKCGKCHKTCRMDIKVWEQPNSLECIRCGDCVKACPTNAIKKGKGSSNEKTHEKN</sequence>
<keyword evidence="7" id="KW-0812">Transmembrane</keyword>
<feature type="domain" description="4Fe-4S ferredoxin-type" evidence="8">
    <location>
        <begin position="250"/>
        <end position="281"/>
    </location>
</feature>
<keyword evidence="2" id="KW-0004">4Fe-4S</keyword>
<dbReference type="PROSITE" id="PS51379">
    <property type="entry name" value="4FE4S_FER_2"/>
    <property type="match status" value="2"/>
</dbReference>
<feature type="transmembrane region" description="Helical" evidence="7">
    <location>
        <begin position="155"/>
        <end position="174"/>
    </location>
</feature>
<evidence type="ECO:0000256" key="6">
    <source>
        <dbReference type="ARBA" id="ARBA00023014"/>
    </source>
</evidence>
<dbReference type="GO" id="GO:0005886">
    <property type="term" value="C:plasma membrane"/>
    <property type="evidence" value="ECO:0007669"/>
    <property type="project" value="TreeGrafter"/>
</dbReference>
<dbReference type="SUPFAM" id="SSF54862">
    <property type="entry name" value="4Fe-4S ferredoxins"/>
    <property type="match status" value="1"/>
</dbReference>
<dbReference type="AlphaFoldDB" id="A0A4R4FH40"/>
<proteinExistence type="predicted"/>
<evidence type="ECO:0000256" key="2">
    <source>
        <dbReference type="ARBA" id="ARBA00022485"/>
    </source>
</evidence>
<dbReference type="Pfam" id="PF12801">
    <property type="entry name" value="Fer4_5"/>
    <property type="match status" value="3"/>
</dbReference>
<keyword evidence="6" id="KW-0411">Iron-sulfur</keyword>
<evidence type="ECO:0000256" key="1">
    <source>
        <dbReference type="ARBA" id="ARBA00022448"/>
    </source>
</evidence>
<dbReference type="Gene3D" id="3.30.70.20">
    <property type="match status" value="2"/>
</dbReference>
<dbReference type="InterPro" id="IPR017900">
    <property type="entry name" value="4Fe4S_Fe_S_CS"/>
</dbReference>
<keyword evidence="4" id="KW-0249">Electron transport</keyword>
<dbReference type="PANTHER" id="PTHR30176">
    <property type="entry name" value="FERREDOXIN-TYPE PROTEIN NAPH"/>
    <property type="match status" value="1"/>
</dbReference>
<name>A0A4R4FH40_9FIRM</name>
<keyword evidence="5" id="KW-0408">Iron</keyword>
<evidence type="ECO:0000313" key="9">
    <source>
        <dbReference type="EMBL" id="TDA22851.1"/>
    </source>
</evidence>
<evidence type="ECO:0000313" key="10">
    <source>
        <dbReference type="Proteomes" id="UP000295710"/>
    </source>
</evidence>
<dbReference type="EMBL" id="SMMX01000003">
    <property type="protein sequence ID" value="TDA22851.1"/>
    <property type="molecule type" value="Genomic_DNA"/>
</dbReference>
<keyword evidence="1" id="KW-0813">Transport</keyword>
<gene>
    <name evidence="9" type="ORF">E1963_04940</name>
</gene>
<dbReference type="GO" id="GO:0046872">
    <property type="term" value="F:metal ion binding"/>
    <property type="evidence" value="ECO:0007669"/>
    <property type="project" value="UniProtKB-KW"/>
</dbReference>
<dbReference type="InterPro" id="IPR017896">
    <property type="entry name" value="4Fe4S_Fe-S-bd"/>
</dbReference>
<dbReference type="Pfam" id="PF00037">
    <property type="entry name" value="Fer4"/>
    <property type="match status" value="1"/>
</dbReference>
<evidence type="ECO:0000256" key="7">
    <source>
        <dbReference type="SAM" id="Phobius"/>
    </source>
</evidence>
<evidence type="ECO:0000256" key="4">
    <source>
        <dbReference type="ARBA" id="ARBA00022982"/>
    </source>
</evidence>
<keyword evidence="10" id="KW-1185">Reference proteome</keyword>
<organism evidence="9 10">
    <name type="scientific">Extibacter muris</name>
    <dbReference type="NCBI Taxonomy" id="1796622"/>
    <lineage>
        <taxon>Bacteria</taxon>
        <taxon>Bacillati</taxon>
        <taxon>Bacillota</taxon>
        <taxon>Clostridia</taxon>
        <taxon>Lachnospirales</taxon>
        <taxon>Lachnospiraceae</taxon>
        <taxon>Extibacter</taxon>
    </lineage>
</organism>
<evidence type="ECO:0000256" key="3">
    <source>
        <dbReference type="ARBA" id="ARBA00022723"/>
    </source>
</evidence>
<comment type="caution">
    <text evidence="9">The sequence shown here is derived from an EMBL/GenBank/DDBJ whole genome shotgun (WGS) entry which is preliminary data.</text>
</comment>
<evidence type="ECO:0000259" key="8">
    <source>
        <dbReference type="PROSITE" id="PS51379"/>
    </source>
</evidence>
<reference evidence="9 10" key="1">
    <citation type="journal article" date="2016" name="Nat. Microbiol.">
        <title>The Mouse Intestinal Bacterial Collection (miBC) provides host-specific insight into cultured diversity and functional potential of the gut microbiota.</title>
        <authorList>
            <person name="Lagkouvardos I."/>
            <person name="Pukall R."/>
            <person name="Abt B."/>
            <person name="Foesel B.U."/>
            <person name="Meier-Kolthoff J.P."/>
            <person name="Kumar N."/>
            <person name="Bresciani A."/>
            <person name="Martinez I."/>
            <person name="Just S."/>
            <person name="Ziegler C."/>
            <person name="Brugiroux S."/>
            <person name="Garzetti D."/>
            <person name="Wenning M."/>
            <person name="Bui T.P."/>
            <person name="Wang J."/>
            <person name="Hugenholtz F."/>
            <person name="Plugge C.M."/>
            <person name="Peterson D.A."/>
            <person name="Hornef M.W."/>
            <person name="Baines J.F."/>
            <person name="Smidt H."/>
            <person name="Walter J."/>
            <person name="Kristiansen K."/>
            <person name="Nielsen H.B."/>
            <person name="Haller D."/>
            <person name="Overmann J."/>
            <person name="Stecher B."/>
            <person name="Clavel T."/>
        </authorList>
    </citation>
    <scope>NUCLEOTIDE SEQUENCE [LARGE SCALE GENOMIC DNA]</scope>
    <source>
        <strain evidence="9 10">DSM 28560</strain>
    </source>
</reference>
<feature type="transmembrane region" description="Helical" evidence="7">
    <location>
        <begin position="12"/>
        <end position="29"/>
    </location>
</feature>
<dbReference type="PROSITE" id="PS00198">
    <property type="entry name" value="4FE4S_FER_1"/>
    <property type="match status" value="1"/>
</dbReference>
<dbReference type="Proteomes" id="UP000295710">
    <property type="component" value="Unassembled WGS sequence"/>
</dbReference>
<dbReference type="RefSeq" id="WP_132276122.1">
    <property type="nucleotide sequence ID" value="NZ_JAOBST010000005.1"/>
</dbReference>
<feature type="domain" description="4Fe-4S ferredoxin-type" evidence="8">
    <location>
        <begin position="227"/>
        <end position="249"/>
    </location>
</feature>
<dbReference type="InterPro" id="IPR051684">
    <property type="entry name" value="Electron_Trans/Redox"/>
</dbReference>
<feature type="transmembrane region" description="Helical" evidence="7">
    <location>
        <begin position="186"/>
        <end position="204"/>
    </location>
</feature>
<feature type="transmembrane region" description="Helical" evidence="7">
    <location>
        <begin position="127"/>
        <end position="149"/>
    </location>
</feature>
<protein>
    <submittedName>
        <fullName evidence="9">4Fe-4S binding protein</fullName>
    </submittedName>
</protein>
<keyword evidence="7" id="KW-0472">Membrane</keyword>
<keyword evidence="3" id="KW-0479">Metal-binding</keyword>
<dbReference type="PANTHER" id="PTHR30176:SF3">
    <property type="entry name" value="FERREDOXIN-TYPE PROTEIN NAPH"/>
    <property type="match status" value="1"/>
</dbReference>
<feature type="transmembrane region" description="Helical" evidence="7">
    <location>
        <begin position="74"/>
        <end position="107"/>
    </location>
</feature>
<accession>A0A4R4FH40</accession>